<feature type="domain" description="DUF3291" evidence="1">
    <location>
        <begin position="6"/>
        <end position="143"/>
    </location>
</feature>
<dbReference type="InterPro" id="IPR021708">
    <property type="entry name" value="DUF3291"/>
</dbReference>
<dbReference type="Proteomes" id="UP000028073">
    <property type="component" value="Unassembled WGS sequence"/>
</dbReference>
<evidence type="ECO:0000313" key="3">
    <source>
        <dbReference type="Proteomes" id="UP000028073"/>
    </source>
</evidence>
<protein>
    <recommendedName>
        <fullName evidence="1">DUF3291 domain-containing protein</fullName>
    </recommendedName>
</protein>
<dbReference type="SUPFAM" id="SSF54909">
    <property type="entry name" value="Dimeric alpha+beta barrel"/>
    <property type="match status" value="1"/>
</dbReference>
<organism evidence="2 3">
    <name type="scientific">Endozoicomonas numazuensis</name>
    <dbReference type="NCBI Taxonomy" id="1137799"/>
    <lineage>
        <taxon>Bacteria</taxon>
        <taxon>Pseudomonadati</taxon>
        <taxon>Pseudomonadota</taxon>
        <taxon>Gammaproteobacteria</taxon>
        <taxon>Oceanospirillales</taxon>
        <taxon>Endozoicomonadaceae</taxon>
        <taxon>Endozoicomonas</taxon>
    </lineage>
</organism>
<dbReference type="InterPro" id="IPR011008">
    <property type="entry name" value="Dimeric_a/b-barrel"/>
</dbReference>
<gene>
    <name evidence="2" type="ORF">GZ78_17680</name>
</gene>
<dbReference type="RefSeq" id="WP_034837978.1">
    <property type="nucleotide sequence ID" value="NZ_JOKH01000003.1"/>
</dbReference>
<keyword evidence="3" id="KW-1185">Reference proteome</keyword>
<accession>A0A081NGJ4</accession>
<dbReference type="eggNOG" id="COG2329">
    <property type="taxonomic scope" value="Bacteria"/>
</dbReference>
<evidence type="ECO:0000313" key="2">
    <source>
        <dbReference type="EMBL" id="KEQ17567.1"/>
    </source>
</evidence>
<reference evidence="2 3" key="1">
    <citation type="submission" date="2014-06" db="EMBL/GenBank/DDBJ databases">
        <title>Whole Genome Sequences of Three Symbiotic Endozoicomonas Bacteria.</title>
        <authorList>
            <person name="Neave M.J."/>
            <person name="Apprill A."/>
            <person name="Voolstra C.R."/>
        </authorList>
    </citation>
    <scope>NUCLEOTIDE SEQUENCE [LARGE SCALE GENOMIC DNA]</scope>
    <source>
        <strain evidence="2 3">DSM 25634</strain>
    </source>
</reference>
<name>A0A081NGJ4_9GAMM</name>
<proteinExistence type="predicted"/>
<dbReference type="OrthoDB" id="2376237at2"/>
<comment type="caution">
    <text evidence="2">The sequence shown here is derived from an EMBL/GenBank/DDBJ whole genome shotgun (WGS) entry which is preliminary data.</text>
</comment>
<dbReference type="AlphaFoldDB" id="A0A081NGJ4"/>
<dbReference type="EMBL" id="JOKH01000003">
    <property type="protein sequence ID" value="KEQ17567.1"/>
    <property type="molecule type" value="Genomic_DNA"/>
</dbReference>
<dbReference type="Pfam" id="PF11695">
    <property type="entry name" value="DUF3291"/>
    <property type="match status" value="1"/>
</dbReference>
<evidence type="ECO:0000259" key="1">
    <source>
        <dbReference type="Pfam" id="PF11695"/>
    </source>
</evidence>
<sequence>MNHFHLAQINIAQARDSMESETMKGFVDRLDEINALADKSPGFVWRLQTEEGDATSIQAFEDPNLIVNMSVWESIETLKHYVYKTAHVELIRDRDAWFSKIKTVHQTLWWVPAGHIPTVSEGKEKLAILQSNGPSQQAFTFAKPFPQPNTEHTAV</sequence>